<dbReference type="AlphaFoldDB" id="A0A0F8X5I0"/>
<accession>A0A0F8X5I0</accession>
<feature type="non-terminal residue" evidence="2">
    <location>
        <position position="1"/>
    </location>
</feature>
<protein>
    <submittedName>
        <fullName evidence="2">Uncharacterized protein</fullName>
    </submittedName>
</protein>
<keyword evidence="1" id="KW-0812">Transmembrane</keyword>
<evidence type="ECO:0000256" key="1">
    <source>
        <dbReference type="SAM" id="Phobius"/>
    </source>
</evidence>
<proteinExistence type="predicted"/>
<evidence type="ECO:0000313" key="2">
    <source>
        <dbReference type="EMBL" id="KKK64048.1"/>
    </source>
</evidence>
<reference evidence="2" key="1">
    <citation type="journal article" date="2015" name="Nature">
        <title>Complex archaea that bridge the gap between prokaryotes and eukaryotes.</title>
        <authorList>
            <person name="Spang A."/>
            <person name="Saw J.H."/>
            <person name="Jorgensen S.L."/>
            <person name="Zaremba-Niedzwiedzka K."/>
            <person name="Martijn J."/>
            <person name="Lind A.E."/>
            <person name="van Eijk R."/>
            <person name="Schleper C."/>
            <person name="Guy L."/>
            <person name="Ettema T.J."/>
        </authorList>
    </citation>
    <scope>NUCLEOTIDE SEQUENCE</scope>
</reference>
<comment type="caution">
    <text evidence="2">The sequence shown here is derived from an EMBL/GenBank/DDBJ whole genome shotgun (WGS) entry which is preliminary data.</text>
</comment>
<keyword evidence="1" id="KW-1133">Transmembrane helix</keyword>
<organism evidence="2">
    <name type="scientific">marine sediment metagenome</name>
    <dbReference type="NCBI Taxonomy" id="412755"/>
    <lineage>
        <taxon>unclassified sequences</taxon>
        <taxon>metagenomes</taxon>
        <taxon>ecological metagenomes</taxon>
    </lineage>
</organism>
<dbReference type="EMBL" id="LAZR01061207">
    <property type="protein sequence ID" value="KKK64048.1"/>
    <property type="molecule type" value="Genomic_DNA"/>
</dbReference>
<name>A0A0F8X5I0_9ZZZZ</name>
<sequence>SLPHETAKEQDATGAAIFDVLFLELALQEYTYLLFLRLFSFLMPSLLLVQVKPQKPIQLQLG</sequence>
<feature type="transmembrane region" description="Helical" evidence="1">
    <location>
        <begin position="30"/>
        <end position="49"/>
    </location>
</feature>
<keyword evidence="1" id="KW-0472">Membrane</keyword>
<gene>
    <name evidence="2" type="ORF">LCGC14_2988140</name>
</gene>